<dbReference type="VEuPathDB" id="GiardiaDB:QR46_1280"/>
<accession>A8BDV2</accession>
<dbReference type="VEuPathDB" id="GiardiaDB:DHA2_150109"/>
<feature type="compositionally biased region" description="Polar residues" evidence="4">
    <location>
        <begin position="290"/>
        <end position="299"/>
    </location>
</feature>
<feature type="region of interest" description="Disordered" evidence="4">
    <location>
        <begin position="121"/>
        <end position="150"/>
    </location>
</feature>
<dbReference type="PANTHER" id="PTHR31442:SF29">
    <property type="entry name" value="HOMEODOMAIN-LIKE SUPERFAMILY PROTEIN"/>
    <property type="match status" value="1"/>
</dbReference>
<evidence type="ECO:0000256" key="3">
    <source>
        <dbReference type="ARBA" id="ARBA00023242"/>
    </source>
</evidence>
<dbReference type="VEuPathDB" id="GiardiaDB:GL50803_0088945"/>
<dbReference type="InterPro" id="IPR006447">
    <property type="entry name" value="Myb_dom_plants"/>
</dbReference>
<proteinExistence type="predicted"/>
<gene>
    <name evidence="5" type="primary">glp2</name>
</gene>
<protein>
    <submittedName>
        <fullName evidence="5">GARP-like protein 2</fullName>
    </submittedName>
</protein>
<reference evidence="5" key="1">
    <citation type="submission" date="2004-11" db="EMBL/GenBank/DDBJ databases">
        <title>Transactivation of cwp1 and ran promoter by a member of GARP family in Giardia lamblia.</title>
        <authorList>
            <person name="Sun C.-H."/>
            <person name="Su L.-H."/>
            <person name="Lee G.A."/>
            <person name="Gillin F.D."/>
        </authorList>
    </citation>
    <scope>NUCLEOTIDE SEQUENCE</scope>
</reference>
<dbReference type="InterPro" id="IPR009057">
    <property type="entry name" value="Homeodomain-like_sf"/>
</dbReference>
<evidence type="ECO:0000313" key="5">
    <source>
        <dbReference type="EMBL" id="AAV88045.1"/>
    </source>
</evidence>
<accession>Q5MJ51</accession>
<feature type="region of interest" description="Disordered" evidence="4">
    <location>
        <begin position="290"/>
        <end position="311"/>
    </location>
</feature>
<keyword evidence="1" id="KW-0805">Transcription regulation</keyword>
<dbReference type="NCBIfam" id="TIGR01557">
    <property type="entry name" value="myb_SHAQKYF"/>
    <property type="match status" value="1"/>
</dbReference>
<dbReference type="InterPro" id="IPR044841">
    <property type="entry name" value="LUX/BOA-like"/>
</dbReference>
<dbReference type="AlphaFoldDB" id="Q5MJ51"/>
<evidence type="ECO:0000256" key="2">
    <source>
        <dbReference type="ARBA" id="ARBA00023163"/>
    </source>
</evidence>
<sequence>MQRGSCIIFQDRVSPMIFLKLGCKFKKMERRLIDESDATIDDQSTGLMEHTTPMPTSLYSEELRKLLPKDCFFISRSVFQKNFLSVCKSLKRSSQPASKGINPSVSFRYLELMPFRAELRASEEDHQSAHAEGAVEENTRHPQYYGKGGVMTSSSPTYTYASDLEPNTTIASASILSPVPISKSKAINGVSEKSHSKLNNVPLRGLEVSSKRNERTCKASSRIVWTPEMNDLFVRAYNSIIGEVPTPVRILRFMSPFYPDLTQKHVQSKLQKYRLQNKLKASLSCQSASHSRLQAQRPRTSGVDGEIHAITPPPTYLSGTTRLFSGLDSMAPQPLNSSTVGLICAADTTEVPQTGSWYS</sequence>
<dbReference type="VEuPathDB" id="GiardiaDB:GL50581_4193"/>
<dbReference type="SUPFAM" id="SSF46689">
    <property type="entry name" value="Homeodomain-like"/>
    <property type="match status" value="1"/>
</dbReference>
<name>Q5MJ51_GIAIN</name>
<dbReference type="PANTHER" id="PTHR31442">
    <property type="entry name" value="HOMEODOMAIN-LIKE SUPERFAMILY PROTEIN-RELATED"/>
    <property type="match status" value="1"/>
</dbReference>
<evidence type="ECO:0000256" key="1">
    <source>
        <dbReference type="ARBA" id="ARBA00023015"/>
    </source>
</evidence>
<evidence type="ECO:0000256" key="4">
    <source>
        <dbReference type="SAM" id="MobiDB-lite"/>
    </source>
</evidence>
<dbReference type="GO" id="GO:0003677">
    <property type="term" value="F:DNA binding"/>
    <property type="evidence" value="ECO:0007669"/>
    <property type="project" value="InterPro"/>
</dbReference>
<keyword evidence="2" id="KW-0804">Transcription</keyword>
<organism evidence="5">
    <name type="scientific">Giardia intestinalis</name>
    <name type="common">Giardia lamblia</name>
    <dbReference type="NCBI Taxonomy" id="5741"/>
    <lineage>
        <taxon>Eukaryota</taxon>
        <taxon>Metamonada</taxon>
        <taxon>Diplomonadida</taxon>
        <taxon>Hexamitidae</taxon>
        <taxon>Giardiinae</taxon>
        <taxon>Giardia</taxon>
    </lineage>
</organism>
<dbReference type="Gene3D" id="1.10.10.60">
    <property type="entry name" value="Homeodomain-like"/>
    <property type="match status" value="1"/>
</dbReference>
<reference evidence="5" key="2">
    <citation type="journal article" date="2006" name="Mol. Biochem. Parasitol.">
        <title>Novel plant-GARP-like transcription factors in Giardia lamblia.</title>
        <authorList>
            <person name="Sun C.H."/>
            <person name="Su L.H."/>
            <person name="Gillin F.D."/>
        </authorList>
    </citation>
    <scope>NUCLEOTIDE SEQUENCE</scope>
</reference>
<dbReference type="EMBL" id="AY822600">
    <property type="protein sequence ID" value="AAV88045.1"/>
    <property type="molecule type" value="Genomic_DNA"/>
</dbReference>
<dbReference type="GO" id="GO:0003700">
    <property type="term" value="F:DNA-binding transcription factor activity"/>
    <property type="evidence" value="ECO:0007669"/>
    <property type="project" value="InterPro"/>
</dbReference>
<keyword evidence="3" id="KW-0539">Nucleus</keyword>